<evidence type="ECO:0000313" key="9">
    <source>
        <dbReference type="Proteomes" id="UP000198661"/>
    </source>
</evidence>
<feature type="binding site" evidence="4">
    <location>
        <begin position="104"/>
        <end position="108"/>
    </location>
    <ligand>
        <name>substrate</name>
    </ligand>
</feature>
<evidence type="ECO:0000256" key="4">
    <source>
        <dbReference type="PIRSR" id="PIRSR000331-1"/>
    </source>
</evidence>
<feature type="binding site" evidence="5">
    <location>
        <begin position="455"/>
        <end position="458"/>
    </location>
    <ligand>
        <name>FAD</name>
        <dbReference type="ChEBI" id="CHEBI:57692"/>
    </ligand>
</feature>
<dbReference type="Gene3D" id="1.10.3140.10">
    <property type="entry name" value="4-hydroxybutyryl-coa dehydratase, domain 1"/>
    <property type="match status" value="1"/>
</dbReference>
<dbReference type="PANTHER" id="PTHR36117">
    <property type="entry name" value="4-HYDROXYPHENYLACETATE 3-MONOOXYGENASE-RELATED"/>
    <property type="match status" value="1"/>
</dbReference>
<dbReference type="InterPro" id="IPR012687">
    <property type="entry name" value="HpaB_Deino-type"/>
</dbReference>
<dbReference type="GO" id="GO:0010124">
    <property type="term" value="P:phenylacetate catabolic process"/>
    <property type="evidence" value="ECO:0007669"/>
    <property type="project" value="InterPro"/>
</dbReference>
<protein>
    <submittedName>
        <fullName evidence="8">4-hydroxyphenylacetate 3-monooxygenase</fullName>
    </submittedName>
</protein>
<dbReference type="SUPFAM" id="SSF47203">
    <property type="entry name" value="Acyl-CoA dehydrogenase C-terminal domain-like"/>
    <property type="match status" value="1"/>
</dbReference>
<evidence type="ECO:0000259" key="6">
    <source>
        <dbReference type="Pfam" id="PF03241"/>
    </source>
</evidence>
<evidence type="ECO:0000256" key="3">
    <source>
        <dbReference type="ARBA" id="ARBA00023002"/>
    </source>
</evidence>
<feature type="binding site" evidence="5">
    <location>
        <begin position="156"/>
        <end position="159"/>
    </location>
    <ligand>
        <name>FAD</name>
        <dbReference type="ChEBI" id="CHEBI:57692"/>
    </ligand>
</feature>
<organism evidence="8 9">
    <name type="scientific">Planifilum fulgidum</name>
    <dbReference type="NCBI Taxonomy" id="201973"/>
    <lineage>
        <taxon>Bacteria</taxon>
        <taxon>Bacillati</taxon>
        <taxon>Bacillota</taxon>
        <taxon>Bacilli</taxon>
        <taxon>Bacillales</taxon>
        <taxon>Thermoactinomycetaceae</taxon>
        <taxon>Planifilum</taxon>
    </lineage>
</organism>
<evidence type="ECO:0000313" key="8">
    <source>
        <dbReference type="EMBL" id="SFG53518.1"/>
    </source>
</evidence>
<dbReference type="AlphaFoldDB" id="A0A1I2SL85"/>
<dbReference type="InterPro" id="IPR036250">
    <property type="entry name" value="AcylCo_DH-like_C"/>
</dbReference>
<feature type="binding site" evidence="4">
    <location>
        <position position="150"/>
    </location>
    <ligand>
        <name>substrate</name>
    </ligand>
</feature>
<feature type="binding site" evidence="5">
    <location>
        <begin position="150"/>
        <end position="152"/>
    </location>
    <ligand>
        <name>FAD</name>
        <dbReference type="ChEBI" id="CHEBI:57692"/>
    </ligand>
</feature>
<dbReference type="PANTHER" id="PTHR36117:SF3">
    <property type="entry name" value="4-HYDROXYPHENYLACETATE 3-MONOOXYGENASE-RELATED"/>
    <property type="match status" value="1"/>
</dbReference>
<dbReference type="Gene3D" id="1.20.140.10">
    <property type="entry name" value="Butyryl-CoA Dehydrogenase, subunit A, domain 3"/>
    <property type="match status" value="1"/>
</dbReference>
<keyword evidence="8" id="KW-0503">Monooxygenase</keyword>
<dbReference type="Proteomes" id="UP000198661">
    <property type="component" value="Unassembled WGS sequence"/>
</dbReference>
<dbReference type="InterPro" id="IPR024719">
    <property type="entry name" value="HpaB/PvcC/4-BUDH_C"/>
</dbReference>
<dbReference type="InterPro" id="IPR009100">
    <property type="entry name" value="AcylCoA_DH/oxidase_NM_dom_sf"/>
</dbReference>
<dbReference type="Pfam" id="PF11794">
    <property type="entry name" value="HpaB_N"/>
    <property type="match status" value="1"/>
</dbReference>
<dbReference type="InterPro" id="IPR004925">
    <property type="entry name" value="HpaB/PvcC/4-BUDH"/>
</dbReference>
<keyword evidence="9" id="KW-1185">Reference proteome</keyword>
<evidence type="ECO:0000256" key="5">
    <source>
        <dbReference type="PIRSR" id="PIRSR000331-2"/>
    </source>
</evidence>
<evidence type="ECO:0000256" key="2">
    <source>
        <dbReference type="ARBA" id="ARBA00022827"/>
    </source>
</evidence>
<evidence type="ECO:0000256" key="1">
    <source>
        <dbReference type="ARBA" id="ARBA00022630"/>
    </source>
</evidence>
<gene>
    <name evidence="8" type="ORF">SAMN04488025_1445</name>
</gene>
<keyword evidence="3" id="KW-0560">Oxidoreductase</keyword>
<dbReference type="InterPro" id="IPR024674">
    <property type="entry name" value="HpaB/PvcC/4-BUDH_N"/>
</dbReference>
<dbReference type="RefSeq" id="WP_092041447.1">
    <property type="nucleotide sequence ID" value="NZ_FOOK01000044.1"/>
</dbReference>
<name>A0A1I2SL85_9BACL</name>
<dbReference type="SUPFAM" id="SSF56645">
    <property type="entry name" value="Acyl-CoA dehydrogenase NM domain-like"/>
    <property type="match status" value="1"/>
</dbReference>
<feature type="domain" description="HpaB/PvcC/4-BUDH C-terminal" evidence="6">
    <location>
        <begin position="283"/>
        <end position="480"/>
    </location>
</feature>
<keyword evidence="1" id="KW-0285">Flavoprotein</keyword>
<accession>A0A1I2SL85</accession>
<dbReference type="PIRSF" id="PIRSF000331">
    <property type="entry name" value="HpaA_HpaB"/>
    <property type="match status" value="1"/>
</dbReference>
<feature type="domain" description="HpaB/PvcC/4-BUDH N-terminal" evidence="7">
    <location>
        <begin position="5"/>
        <end position="275"/>
    </location>
</feature>
<feature type="binding site" evidence="5">
    <location>
        <position position="193"/>
    </location>
    <ligand>
        <name>FAD</name>
        <dbReference type="ChEBI" id="CHEBI:57692"/>
    </ligand>
</feature>
<reference evidence="8 9" key="1">
    <citation type="submission" date="2016-10" db="EMBL/GenBank/DDBJ databases">
        <authorList>
            <person name="de Groot N.N."/>
        </authorList>
    </citation>
    <scope>NUCLEOTIDE SEQUENCE [LARGE SCALE GENOMIC DNA]</scope>
    <source>
        <strain evidence="8 9">DSM 44945</strain>
    </source>
</reference>
<dbReference type="GO" id="GO:0050660">
    <property type="term" value="F:flavin adenine dinucleotide binding"/>
    <property type="evidence" value="ECO:0007669"/>
    <property type="project" value="InterPro"/>
</dbReference>
<dbReference type="Gene3D" id="2.40.110.10">
    <property type="entry name" value="Butyryl-CoA Dehydrogenase, subunit A, domain 2"/>
    <property type="match status" value="1"/>
</dbReference>
<dbReference type="OrthoDB" id="9785230at2"/>
<dbReference type="Pfam" id="PF03241">
    <property type="entry name" value="HpaB"/>
    <property type="match status" value="1"/>
</dbReference>
<sequence>MPARTGQQYVEELDRRKIEVWIHGEKVEGKISEHPAFRNIVRSLAELYDLQHQPDLRDEMTYVSPLTGERVGMSFLIPKTREDLEKRRKMMKRWADHSGGMMGRSPDYLNSALMACAAAADFFAEDDPRYGENIRNYYHYVRENDLSLTHTLIHPQANRSVSASKQKDPFLAARIVEKNSKGVVIRGARMLATLGGVTDEIMVFPSTLLKAGKEDDPYAFAFAIPCDTPGLKFLCRESFDYGKTPFDHPLGAQFEEIDSVVIFDDVLVPWDRIFMLGNAEIGNRLYRETNAVVHMAHQVVIKNVAKTEFILGVLAKMVDMVQIDRFQHVQEKLAEVIIVLEAMRAFLRASEVDAEIDRWGMMTPDFGPLNAARNYYPRIYPRIAEIVQQLGASGLMAIPTEADFKGDLRPEIDRYLQAAKAEAEERVKLFRLAWDIGVSAFGGRQVLYERFFFGDPVRMAGALYQSYDKRPYMEKVDRFLERAGMRAQDRTEVG</sequence>
<proteinExistence type="predicted"/>
<dbReference type="STRING" id="201973.SAMN04488025_1445"/>
<dbReference type="EMBL" id="FOOK01000044">
    <property type="protein sequence ID" value="SFG53518.1"/>
    <property type="molecule type" value="Genomic_DNA"/>
</dbReference>
<evidence type="ECO:0000259" key="7">
    <source>
        <dbReference type="Pfam" id="PF11794"/>
    </source>
</evidence>
<keyword evidence="2 5" id="KW-0274">FAD</keyword>
<feature type="binding site" evidence="4">
    <location>
        <begin position="206"/>
        <end position="207"/>
    </location>
    <ligand>
        <name>substrate</name>
    </ligand>
</feature>
<dbReference type="NCBIfam" id="TIGR02309">
    <property type="entry name" value="HpaB-1"/>
    <property type="match status" value="1"/>
</dbReference>
<dbReference type="InterPro" id="IPR046373">
    <property type="entry name" value="Acyl-CoA_Oxase/DH_mid-dom_sf"/>
</dbReference>
<dbReference type="GO" id="GO:0016627">
    <property type="term" value="F:oxidoreductase activity, acting on the CH-CH group of donors"/>
    <property type="evidence" value="ECO:0007669"/>
    <property type="project" value="InterPro"/>
</dbReference>
<dbReference type="GO" id="GO:0016712">
    <property type="term" value="F:oxidoreductase activity, acting on paired donors, with incorporation or reduction of molecular oxygen, reduced flavin or flavoprotein as one donor, and incorporation of one atom of oxygen"/>
    <property type="evidence" value="ECO:0007669"/>
    <property type="project" value="InterPro"/>
</dbReference>